<dbReference type="AlphaFoldDB" id="A0A9D4DAS0"/>
<comment type="caution">
    <text evidence="1">The sequence shown here is derived from an EMBL/GenBank/DDBJ whole genome shotgun (WGS) entry which is preliminary data.</text>
</comment>
<dbReference type="EMBL" id="JAIWYP010000011">
    <property type="protein sequence ID" value="KAH3740358.1"/>
    <property type="molecule type" value="Genomic_DNA"/>
</dbReference>
<dbReference type="InterPro" id="IPR043504">
    <property type="entry name" value="Peptidase_S1_PA_chymotrypsin"/>
</dbReference>
<proteinExistence type="predicted"/>
<evidence type="ECO:0000313" key="1">
    <source>
        <dbReference type="EMBL" id="KAH3740358.1"/>
    </source>
</evidence>
<gene>
    <name evidence="1" type="ORF">DPMN_047064</name>
</gene>
<reference evidence="1" key="2">
    <citation type="submission" date="2020-11" db="EMBL/GenBank/DDBJ databases">
        <authorList>
            <person name="McCartney M.A."/>
            <person name="Auch B."/>
            <person name="Kono T."/>
            <person name="Mallez S."/>
            <person name="Becker A."/>
            <person name="Gohl D.M."/>
            <person name="Silverstein K.A.T."/>
            <person name="Koren S."/>
            <person name="Bechman K.B."/>
            <person name="Herman A."/>
            <person name="Abrahante J.E."/>
            <person name="Garbe J."/>
        </authorList>
    </citation>
    <scope>NUCLEOTIDE SEQUENCE</scope>
    <source>
        <strain evidence="1">Duluth1</strain>
        <tissue evidence="1">Whole animal</tissue>
    </source>
</reference>
<reference evidence="1" key="1">
    <citation type="journal article" date="2019" name="bioRxiv">
        <title>The Genome of the Zebra Mussel, Dreissena polymorpha: A Resource for Invasive Species Research.</title>
        <authorList>
            <person name="McCartney M.A."/>
            <person name="Auch B."/>
            <person name="Kono T."/>
            <person name="Mallez S."/>
            <person name="Zhang Y."/>
            <person name="Obille A."/>
            <person name="Becker A."/>
            <person name="Abrahante J.E."/>
            <person name="Garbe J."/>
            <person name="Badalamenti J.P."/>
            <person name="Herman A."/>
            <person name="Mangelson H."/>
            <person name="Liachko I."/>
            <person name="Sullivan S."/>
            <person name="Sone E.D."/>
            <person name="Koren S."/>
            <person name="Silverstein K.A.T."/>
            <person name="Beckman K.B."/>
            <person name="Gohl D.M."/>
        </authorList>
    </citation>
    <scope>NUCLEOTIDE SEQUENCE</scope>
    <source>
        <strain evidence="1">Duluth1</strain>
        <tissue evidence="1">Whole animal</tissue>
    </source>
</reference>
<protein>
    <submittedName>
        <fullName evidence="1">Uncharacterized protein</fullName>
    </submittedName>
</protein>
<sequence>MPFKKLRPYTCNYYQSYFILFKETGYIDEPYPANDIAILRLEHPALLSNYTRPVCLSSPLLSVGGVAPATSAMTLYDAYV</sequence>
<keyword evidence="2" id="KW-1185">Reference proteome</keyword>
<dbReference type="Proteomes" id="UP000828390">
    <property type="component" value="Unassembled WGS sequence"/>
</dbReference>
<dbReference type="InterPro" id="IPR009003">
    <property type="entry name" value="Peptidase_S1_PA"/>
</dbReference>
<accession>A0A9D4DAS0</accession>
<dbReference type="SUPFAM" id="SSF50494">
    <property type="entry name" value="Trypsin-like serine proteases"/>
    <property type="match status" value="1"/>
</dbReference>
<name>A0A9D4DAS0_DREPO</name>
<evidence type="ECO:0000313" key="2">
    <source>
        <dbReference type="Proteomes" id="UP000828390"/>
    </source>
</evidence>
<organism evidence="1 2">
    <name type="scientific">Dreissena polymorpha</name>
    <name type="common">Zebra mussel</name>
    <name type="synonym">Mytilus polymorpha</name>
    <dbReference type="NCBI Taxonomy" id="45954"/>
    <lineage>
        <taxon>Eukaryota</taxon>
        <taxon>Metazoa</taxon>
        <taxon>Spiralia</taxon>
        <taxon>Lophotrochozoa</taxon>
        <taxon>Mollusca</taxon>
        <taxon>Bivalvia</taxon>
        <taxon>Autobranchia</taxon>
        <taxon>Heteroconchia</taxon>
        <taxon>Euheterodonta</taxon>
        <taxon>Imparidentia</taxon>
        <taxon>Neoheterodontei</taxon>
        <taxon>Myida</taxon>
        <taxon>Dreissenoidea</taxon>
        <taxon>Dreissenidae</taxon>
        <taxon>Dreissena</taxon>
    </lineage>
</organism>
<dbReference type="Gene3D" id="2.40.10.10">
    <property type="entry name" value="Trypsin-like serine proteases"/>
    <property type="match status" value="1"/>
</dbReference>